<sequence length="724" mass="83695">MKILKLSILLLAICSVTAIAQDKKPIEFEHVFDGTFSSNNVQNVRWMNDGEFYSATNDNKIIRFNIVEGTEQVLFDGDEYEGSNGEKPFNIQGYQFSADESKLLIRTDVEQIWRRSTRENYYVFDIASENLSKLTGSDEKQQYAELSPQGDRAAFVRDNDLFWVDLETGTETQITYDGEFNKVINGAADWVYEEEFGFAKAWFWSPDGDRIAFYRFDEERVNEFFMTEWGGLYPEAVKFKYPKAGEENSIVSIHVYDIDSGETIGVDVGEETDQYIPRINWTKENDLLAIRRMNRLQNKQDLLFANAETGSSNVILSEESETWIDVHDDLYFLENGEQFITTSDKDGYNHIYLYDMQGQQLQQVTEGDWDVTNFIGHNERNYRLFYMSAEESPLERHLYSVRVDGKRKQKLTEGEGWHSINMSRDFKYYIDSWSDYNKPTEVSLHRQNGNEVRMLESNAELAEKLNEYEFVQKEFMTLDVNDAELNAYMMKPVDFDSTKKYPVLMYVYGGPGSQTVTRNFESAQRPMWHQYLVSEGYIVVSVDNRGTGARGRDFKKQTYKKLGQLETADQVEAARILSQLPYIDETRIGIWGWSYGGYMSSLALAEGSDIFSTAIAVAPVTDWRYYDTIYTERFMQTPQLNPEGYNEGAPITKAGQIEGSYLLIHGTGDDNVHYQNTIEMIDALIAADVQFETMLYPNKAHSIYGGNARRHLYRLMTEFILENL</sequence>
<dbReference type="PANTHER" id="PTHR11731">
    <property type="entry name" value="PROTEASE FAMILY S9B,C DIPEPTIDYL-PEPTIDASE IV-RELATED"/>
    <property type="match status" value="1"/>
</dbReference>
<evidence type="ECO:0000256" key="1">
    <source>
        <dbReference type="ARBA" id="ARBA00022670"/>
    </source>
</evidence>
<dbReference type="PROSITE" id="PS00708">
    <property type="entry name" value="PRO_ENDOPEP_SER"/>
    <property type="match status" value="1"/>
</dbReference>
<dbReference type="InterPro" id="IPR002469">
    <property type="entry name" value="Peptidase_S9B_N"/>
</dbReference>
<keyword evidence="7" id="KW-1185">Reference proteome</keyword>
<dbReference type="Gene3D" id="2.140.10.30">
    <property type="entry name" value="Dipeptidylpeptidase IV, N-terminal domain"/>
    <property type="match status" value="1"/>
</dbReference>
<dbReference type="Pfam" id="PF00326">
    <property type="entry name" value="Peptidase_S9"/>
    <property type="match status" value="1"/>
</dbReference>
<feature type="chain" id="PRO_5047187756" evidence="3">
    <location>
        <begin position="21"/>
        <end position="724"/>
    </location>
</feature>
<comment type="caution">
    <text evidence="6">The sequence shown here is derived from an EMBL/GenBank/DDBJ whole genome shotgun (WGS) entry which is preliminary data.</text>
</comment>
<dbReference type="EMBL" id="JBHULI010000024">
    <property type="protein sequence ID" value="MFD2532699.1"/>
    <property type="molecule type" value="Genomic_DNA"/>
</dbReference>
<protein>
    <submittedName>
        <fullName evidence="6">S9 family peptidase</fullName>
    </submittedName>
</protein>
<proteinExistence type="predicted"/>
<feature type="domain" description="Dipeptidylpeptidase IV N-terminal" evidence="5">
    <location>
        <begin position="97"/>
        <end position="439"/>
    </location>
</feature>
<dbReference type="InterPro" id="IPR002471">
    <property type="entry name" value="Pept_S9_AS"/>
</dbReference>
<reference evidence="7" key="1">
    <citation type="journal article" date="2019" name="Int. J. Syst. Evol. Microbiol.">
        <title>The Global Catalogue of Microorganisms (GCM) 10K type strain sequencing project: providing services to taxonomists for standard genome sequencing and annotation.</title>
        <authorList>
            <consortium name="The Broad Institute Genomics Platform"/>
            <consortium name="The Broad Institute Genome Sequencing Center for Infectious Disease"/>
            <person name="Wu L."/>
            <person name="Ma J."/>
        </authorList>
    </citation>
    <scope>NUCLEOTIDE SEQUENCE [LARGE SCALE GENOMIC DNA]</scope>
    <source>
        <strain evidence="7">KCTC 52042</strain>
    </source>
</reference>
<feature type="signal peptide" evidence="3">
    <location>
        <begin position="1"/>
        <end position="20"/>
    </location>
</feature>
<evidence type="ECO:0000256" key="3">
    <source>
        <dbReference type="SAM" id="SignalP"/>
    </source>
</evidence>
<dbReference type="InterPro" id="IPR050278">
    <property type="entry name" value="Serine_Prot_S9B/DPPIV"/>
</dbReference>
<feature type="domain" description="Peptidase S9 prolyl oligopeptidase catalytic" evidence="4">
    <location>
        <begin position="528"/>
        <end position="724"/>
    </location>
</feature>
<name>A0ABW5JM97_9BACT</name>
<dbReference type="InterPro" id="IPR001375">
    <property type="entry name" value="Peptidase_S9_cat"/>
</dbReference>
<dbReference type="Pfam" id="PF00930">
    <property type="entry name" value="DPPIV_N"/>
    <property type="match status" value="1"/>
</dbReference>
<evidence type="ECO:0000256" key="2">
    <source>
        <dbReference type="ARBA" id="ARBA00022801"/>
    </source>
</evidence>
<dbReference type="SUPFAM" id="SSF53474">
    <property type="entry name" value="alpha/beta-Hydrolases"/>
    <property type="match status" value="1"/>
</dbReference>
<gene>
    <name evidence="6" type="ORF">ACFSVN_09605</name>
</gene>
<dbReference type="PANTHER" id="PTHR11731:SF193">
    <property type="entry name" value="DIPEPTIDYL PEPTIDASE 9"/>
    <property type="match status" value="1"/>
</dbReference>
<keyword evidence="2" id="KW-0378">Hydrolase</keyword>
<evidence type="ECO:0000313" key="6">
    <source>
        <dbReference type="EMBL" id="MFD2532699.1"/>
    </source>
</evidence>
<dbReference type="Proteomes" id="UP001597460">
    <property type="component" value="Unassembled WGS sequence"/>
</dbReference>
<dbReference type="RefSeq" id="WP_390301590.1">
    <property type="nucleotide sequence ID" value="NZ_JBHULI010000024.1"/>
</dbReference>
<accession>A0ABW5JM97</accession>
<dbReference type="Gene3D" id="3.40.50.1820">
    <property type="entry name" value="alpha/beta hydrolase"/>
    <property type="match status" value="1"/>
</dbReference>
<evidence type="ECO:0000313" key="7">
    <source>
        <dbReference type="Proteomes" id="UP001597460"/>
    </source>
</evidence>
<dbReference type="SUPFAM" id="SSF82171">
    <property type="entry name" value="DPP6 N-terminal domain-like"/>
    <property type="match status" value="1"/>
</dbReference>
<dbReference type="InterPro" id="IPR029058">
    <property type="entry name" value="AB_hydrolase_fold"/>
</dbReference>
<evidence type="ECO:0000259" key="5">
    <source>
        <dbReference type="Pfam" id="PF00930"/>
    </source>
</evidence>
<keyword evidence="1" id="KW-0645">Protease</keyword>
<keyword evidence="3" id="KW-0732">Signal</keyword>
<organism evidence="6 7">
    <name type="scientific">Gracilimonas halophila</name>
    <dbReference type="NCBI Taxonomy" id="1834464"/>
    <lineage>
        <taxon>Bacteria</taxon>
        <taxon>Pseudomonadati</taxon>
        <taxon>Balneolota</taxon>
        <taxon>Balneolia</taxon>
        <taxon>Balneolales</taxon>
        <taxon>Balneolaceae</taxon>
        <taxon>Gracilimonas</taxon>
    </lineage>
</organism>
<evidence type="ECO:0000259" key="4">
    <source>
        <dbReference type="Pfam" id="PF00326"/>
    </source>
</evidence>